<name>A0ACC0ZQX8_9ROSI</name>
<protein>
    <submittedName>
        <fullName evidence="1">Uncharacterized protein</fullName>
    </submittedName>
</protein>
<dbReference type="Proteomes" id="UP001163603">
    <property type="component" value="Chromosome 1"/>
</dbReference>
<accession>A0ACC0ZQX8</accession>
<keyword evidence="2" id="KW-1185">Reference proteome</keyword>
<evidence type="ECO:0000313" key="2">
    <source>
        <dbReference type="Proteomes" id="UP001163603"/>
    </source>
</evidence>
<evidence type="ECO:0000313" key="1">
    <source>
        <dbReference type="EMBL" id="KAJ0054569.1"/>
    </source>
</evidence>
<reference evidence="2" key="1">
    <citation type="journal article" date="2023" name="G3 (Bethesda)">
        <title>Genome assembly and association tests identify interacting loci associated with vigor, precocity, and sex in interspecific pistachio rootstocks.</title>
        <authorList>
            <person name="Palmer W."/>
            <person name="Jacygrad E."/>
            <person name="Sagayaradj S."/>
            <person name="Cavanaugh K."/>
            <person name="Han R."/>
            <person name="Bertier L."/>
            <person name="Beede B."/>
            <person name="Kafkas S."/>
            <person name="Golino D."/>
            <person name="Preece J."/>
            <person name="Michelmore R."/>
        </authorList>
    </citation>
    <scope>NUCLEOTIDE SEQUENCE [LARGE SCALE GENOMIC DNA]</scope>
</reference>
<proteinExistence type="predicted"/>
<organism evidence="1 2">
    <name type="scientific">Pistacia integerrima</name>
    <dbReference type="NCBI Taxonomy" id="434235"/>
    <lineage>
        <taxon>Eukaryota</taxon>
        <taxon>Viridiplantae</taxon>
        <taxon>Streptophyta</taxon>
        <taxon>Embryophyta</taxon>
        <taxon>Tracheophyta</taxon>
        <taxon>Spermatophyta</taxon>
        <taxon>Magnoliopsida</taxon>
        <taxon>eudicotyledons</taxon>
        <taxon>Gunneridae</taxon>
        <taxon>Pentapetalae</taxon>
        <taxon>rosids</taxon>
        <taxon>malvids</taxon>
        <taxon>Sapindales</taxon>
        <taxon>Anacardiaceae</taxon>
        <taxon>Pistacia</taxon>
    </lineage>
</organism>
<dbReference type="EMBL" id="CM047736">
    <property type="protein sequence ID" value="KAJ0054569.1"/>
    <property type="molecule type" value="Genomic_DNA"/>
</dbReference>
<comment type="caution">
    <text evidence="1">The sequence shown here is derived from an EMBL/GenBank/DDBJ whole genome shotgun (WGS) entry which is preliminary data.</text>
</comment>
<sequence length="877" mass="97767">MHVNLLTSITAAILEINSIHLDRIMQRIDDDSDGRLLSPSSTDMSDSFDDPEVVPCVGHEYQAEIPPVVLKDDYLQQIDEPTDSKTMINLSNRFSLGLPIPLMWANTVIENVNGTLEFENIEESRITSNDEISEPKDASLGSVLCDGNEALGYSDLQCSNGSHLMDGGLVVPQESKNKLDQVDRGLCLLPGSLGESWVQTECESFLLGLYIFGKNLNLVKRFVESKGMGDILSFYYGQFYRSDGYRRWLECWKLRSKRFVHGQKIFTGWRLQELLSRLVSHVSEECKNMLLEASRKFGEGKISFEEYVFTLKNTVGVKMLIEAVGVGKGKQDLTGTAMEPIKTNHVFSLRFEIPVGKACSSLKPANIIRFLRGDFRLSKARSNDLFWEAVWPRLLAKGWHSEQPKDHGFSGSKNSLIFLIPGVKKFSRRKLVKGDHYFDSISDVLNKVASDPGLLELETEAAKGVEQKEEDKLDQPMKQDADGLSNKQHHCYLQPRKSNYSRHLIQFTIVDTSLFQGAGRPKVRELRSLPAEISTLSAPSNLSSESEEDTSDDEEDEEETNTTTTADNMTDKGVCVDSSDCANSILNNSMPNTPSSTNVAVENHNTGPVDKQQQQLECSKYEFCQNANAGHSKCWACAIEPKDLTTCNHGDSSCGIDNICVDQKLDENVSDYRSNLNDACDMVYQLGPPQRSPASSLAKGSPDRSYEEDCLDREVSPEKPEHHTLIDLNLPQVSSDFGNDEPFTDMVQNSDNVSENKSSTVIETSHQVEELKLADDRDSRDKQLIMNNRRQSTRNRPLTTKALEALAFGYLSPKRKRKDAEAPHSKSMSKTSRRVRGKTDVSGTLSNGAGTNIADSRIEQSLDALYGNTNIVGESQV</sequence>
<gene>
    <name evidence="1" type="ORF">Pint_01027</name>
</gene>